<reference evidence="3 4" key="1">
    <citation type="submission" date="2024-05" db="EMBL/GenBank/DDBJ databases">
        <authorList>
            <person name="Kim H.-Y."/>
            <person name="Kim E."/>
            <person name="Cai Y."/>
            <person name="Yang S.-M."/>
            <person name="Lee W."/>
        </authorList>
    </citation>
    <scope>NUCLEOTIDE SEQUENCE [LARGE SCALE GENOMIC DNA]</scope>
    <source>
        <strain evidence="3 4">FBL11</strain>
    </source>
</reference>
<comment type="caution">
    <text evidence="3">The sequence shown here is derived from an EMBL/GenBank/DDBJ whole genome shotgun (WGS) entry which is preliminary data.</text>
</comment>
<proteinExistence type="predicted"/>
<feature type="signal peptide" evidence="2">
    <location>
        <begin position="1"/>
        <end position="23"/>
    </location>
</feature>
<evidence type="ECO:0008006" key="5">
    <source>
        <dbReference type="Google" id="ProtNLM"/>
    </source>
</evidence>
<organism evidence="3 4">
    <name type="scientific">Psychrobacter saeujeotis</name>
    <dbReference type="NCBI Taxonomy" id="3143436"/>
    <lineage>
        <taxon>Bacteria</taxon>
        <taxon>Pseudomonadati</taxon>
        <taxon>Pseudomonadota</taxon>
        <taxon>Gammaproteobacteria</taxon>
        <taxon>Moraxellales</taxon>
        <taxon>Moraxellaceae</taxon>
        <taxon>Psychrobacter</taxon>
    </lineage>
</organism>
<dbReference type="Proteomes" id="UP001461960">
    <property type="component" value="Unassembled WGS sequence"/>
</dbReference>
<dbReference type="EMBL" id="JBDGHN010000005">
    <property type="protein sequence ID" value="MEN2752122.1"/>
    <property type="molecule type" value="Genomic_DNA"/>
</dbReference>
<protein>
    <recommendedName>
        <fullName evidence="5">C-type lysozyme inhibitor domain-containing protein</fullName>
    </recommendedName>
</protein>
<evidence type="ECO:0000313" key="3">
    <source>
        <dbReference type="EMBL" id="MEN2752122.1"/>
    </source>
</evidence>
<dbReference type="RefSeq" id="WP_299218167.1">
    <property type="nucleotide sequence ID" value="NZ_JBDGHN010000005.1"/>
</dbReference>
<feature type="region of interest" description="Disordered" evidence="1">
    <location>
        <begin position="25"/>
        <end position="44"/>
    </location>
</feature>
<feature type="chain" id="PRO_5045610115" description="C-type lysozyme inhibitor domain-containing protein" evidence="2">
    <location>
        <begin position="24"/>
        <end position="146"/>
    </location>
</feature>
<name>A0ABU9X9Q9_9GAMM</name>
<gene>
    <name evidence="3" type="ORF">AAIR29_10810</name>
</gene>
<dbReference type="PROSITE" id="PS51257">
    <property type="entry name" value="PROKAR_LIPOPROTEIN"/>
    <property type="match status" value="1"/>
</dbReference>
<accession>A0ABU9X9Q9</accession>
<sequence>MNTLTKVATALPALALLSACATTAPTPTAPNTPTTPSTTTPASESVTDAAYDRMAPAPYICTDDSQILAKQSINKKQVMLTATLPKVNWSEQPIILNGGVEGDTASYVNESNPEVVYAWHMKGDKGILAMKWADGKEYQVNCQIGR</sequence>
<dbReference type="InterPro" id="IPR036328">
    <property type="entry name" value="MliC_sf"/>
</dbReference>
<evidence type="ECO:0000256" key="2">
    <source>
        <dbReference type="SAM" id="SignalP"/>
    </source>
</evidence>
<keyword evidence="4" id="KW-1185">Reference proteome</keyword>
<dbReference type="Gene3D" id="2.40.128.200">
    <property type="match status" value="1"/>
</dbReference>
<keyword evidence="2" id="KW-0732">Signal</keyword>
<feature type="compositionally biased region" description="Low complexity" evidence="1">
    <location>
        <begin position="25"/>
        <end position="43"/>
    </location>
</feature>
<evidence type="ECO:0000313" key="4">
    <source>
        <dbReference type="Proteomes" id="UP001461960"/>
    </source>
</evidence>
<evidence type="ECO:0000256" key="1">
    <source>
        <dbReference type="SAM" id="MobiDB-lite"/>
    </source>
</evidence>